<evidence type="ECO:0000259" key="2">
    <source>
        <dbReference type="PROSITE" id="PS50209"/>
    </source>
</evidence>
<dbReference type="GO" id="GO:0042981">
    <property type="term" value="P:regulation of apoptotic process"/>
    <property type="evidence" value="ECO:0007669"/>
    <property type="project" value="InterPro"/>
</dbReference>
<name>A0A484CN88_PERFV</name>
<organism evidence="3 4">
    <name type="scientific">Perca flavescens</name>
    <name type="common">American yellow perch</name>
    <name type="synonym">Morone flavescens</name>
    <dbReference type="NCBI Taxonomy" id="8167"/>
    <lineage>
        <taxon>Eukaryota</taxon>
        <taxon>Metazoa</taxon>
        <taxon>Chordata</taxon>
        <taxon>Craniata</taxon>
        <taxon>Vertebrata</taxon>
        <taxon>Euteleostomi</taxon>
        <taxon>Actinopterygii</taxon>
        <taxon>Neopterygii</taxon>
        <taxon>Teleostei</taxon>
        <taxon>Neoteleostei</taxon>
        <taxon>Acanthomorphata</taxon>
        <taxon>Eupercaria</taxon>
        <taxon>Perciformes</taxon>
        <taxon>Percoidei</taxon>
        <taxon>Percidae</taxon>
        <taxon>Percinae</taxon>
        <taxon>Perca</taxon>
    </lineage>
</organism>
<dbReference type="Proteomes" id="UP000295070">
    <property type="component" value="Chromosome 13"/>
</dbReference>
<feature type="domain" description="CARD" evidence="2">
    <location>
        <begin position="153"/>
        <end position="230"/>
    </location>
</feature>
<feature type="region of interest" description="Disordered" evidence="1">
    <location>
        <begin position="92"/>
        <end position="148"/>
    </location>
</feature>
<protein>
    <recommendedName>
        <fullName evidence="2">CARD domain-containing protein</fullName>
    </recommendedName>
</protein>
<dbReference type="PROSITE" id="PS50209">
    <property type="entry name" value="CARD"/>
    <property type="match status" value="1"/>
</dbReference>
<dbReference type="AlphaFoldDB" id="A0A484CN88"/>
<evidence type="ECO:0000313" key="4">
    <source>
        <dbReference type="Proteomes" id="UP000295070"/>
    </source>
</evidence>
<keyword evidence="4" id="KW-1185">Reference proteome</keyword>
<dbReference type="SMART" id="SM00114">
    <property type="entry name" value="CARD"/>
    <property type="match status" value="1"/>
</dbReference>
<dbReference type="Gene3D" id="1.10.533.10">
    <property type="entry name" value="Death Domain, Fas"/>
    <property type="match status" value="2"/>
</dbReference>
<evidence type="ECO:0000313" key="3">
    <source>
        <dbReference type="EMBL" id="TDH05400.1"/>
    </source>
</evidence>
<dbReference type="InterPro" id="IPR001315">
    <property type="entry name" value="CARD"/>
</dbReference>
<sequence>MSEMSFETDWKIALSSILEHLIDSQFAKLLLYLDKIPQGVKDGKAREEIPDLIVQKYGTEKSISEIDKIMKKIPRKDAKVQKLLRPFVEKLKKRQKEKGTTSECASTSGSGARKRKPAAGTTSKLAADSGLPKKQKTAVGPSEAIPAEDSVPAEEKLLKVRTEFVKRVSDANLNQLLDKLLEHGFINDEEMQSVRTKVKAEKARNLIDLVREKGPEASSLLIDTLCELDQCVSKVLKLI</sequence>
<proteinExistence type="predicted"/>
<comment type="caution">
    <text evidence="3">The sequence shown here is derived from an EMBL/GenBank/DDBJ whole genome shotgun (WGS) entry which is preliminary data.</text>
</comment>
<evidence type="ECO:0000256" key="1">
    <source>
        <dbReference type="SAM" id="MobiDB-lite"/>
    </source>
</evidence>
<dbReference type="EMBL" id="SCKG01000013">
    <property type="protein sequence ID" value="TDH05400.1"/>
    <property type="molecule type" value="Genomic_DNA"/>
</dbReference>
<gene>
    <name evidence="3" type="ORF">EPR50_G00142600</name>
</gene>
<reference evidence="3 4" key="1">
    <citation type="submission" date="2019-01" db="EMBL/GenBank/DDBJ databases">
        <title>A chromosome-scale genome assembly of the yellow perch, Perca flavescens.</title>
        <authorList>
            <person name="Feron R."/>
            <person name="Morvezen R."/>
            <person name="Bestin A."/>
            <person name="Haffray P."/>
            <person name="Klopp C."/>
            <person name="Zahm M."/>
            <person name="Cabau C."/>
            <person name="Roques C."/>
            <person name="Donnadieu C."/>
            <person name="Bouchez O."/>
            <person name="Christie M."/>
            <person name="Larson W."/>
            <person name="Guiguen Y."/>
        </authorList>
    </citation>
    <scope>NUCLEOTIDE SEQUENCE [LARGE SCALE GENOMIC DNA]</scope>
    <source>
        <strain evidence="3">YP-PL-M2</strain>
        <tissue evidence="3">Blood</tissue>
    </source>
</reference>
<dbReference type="SUPFAM" id="SSF47986">
    <property type="entry name" value="DEATH domain"/>
    <property type="match status" value="1"/>
</dbReference>
<dbReference type="InterPro" id="IPR011029">
    <property type="entry name" value="DEATH-like_dom_sf"/>
</dbReference>
<dbReference type="Pfam" id="PF00619">
    <property type="entry name" value="CARD"/>
    <property type="match status" value="1"/>
</dbReference>
<dbReference type="STRING" id="8167.A0A484CN88"/>
<feature type="compositionally biased region" description="Polar residues" evidence="1">
    <location>
        <begin position="101"/>
        <end position="110"/>
    </location>
</feature>
<accession>A0A484CN88</accession>